<evidence type="ECO:0008006" key="3">
    <source>
        <dbReference type="Google" id="ProtNLM"/>
    </source>
</evidence>
<name>A0A4Y2AIB9_ARAVE</name>
<dbReference type="PANTHER" id="PTHR47326">
    <property type="entry name" value="TRANSPOSABLE ELEMENT TC3 TRANSPOSASE-LIKE PROTEIN"/>
    <property type="match status" value="1"/>
</dbReference>
<evidence type="ECO:0000313" key="2">
    <source>
        <dbReference type="Proteomes" id="UP000499080"/>
    </source>
</evidence>
<sequence>FSDEATFHVSNKVNKCNCRIWGSENPHAVQEEERNSPKINLWCALSHDTVMWSFFFAETSVTANIYLDMLYIYGIPQMQHLQQTVFFQHDRVNPHWTRMFGFLDTAFPNRWIGRGGPIACPPRSPGLTPLDFFFWGYVKVYSREIHNVEDLRASITAAIATVTTEMLQRTWLELDYWLYILRATKEAHVEVH</sequence>
<dbReference type="Gene3D" id="3.30.420.10">
    <property type="entry name" value="Ribonuclease H-like superfamily/Ribonuclease H"/>
    <property type="match status" value="1"/>
</dbReference>
<dbReference type="EMBL" id="BGPR01232216">
    <property type="protein sequence ID" value="GBL79602.1"/>
    <property type="molecule type" value="Genomic_DNA"/>
</dbReference>
<proteinExistence type="predicted"/>
<keyword evidence="2" id="KW-1185">Reference proteome</keyword>
<dbReference type="Proteomes" id="UP000499080">
    <property type="component" value="Unassembled WGS sequence"/>
</dbReference>
<dbReference type="AlphaFoldDB" id="A0A4Y2AIB9"/>
<dbReference type="OrthoDB" id="6436917at2759"/>
<dbReference type="PANTHER" id="PTHR47326:SF1">
    <property type="entry name" value="HTH PSQ-TYPE DOMAIN-CONTAINING PROTEIN"/>
    <property type="match status" value="1"/>
</dbReference>
<evidence type="ECO:0000313" key="1">
    <source>
        <dbReference type="EMBL" id="GBL79602.1"/>
    </source>
</evidence>
<feature type="non-terminal residue" evidence="1">
    <location>
        <position position="1"/>
    </location>
</feature>
<accession>A0A4Y2AIB9</accession>
<gene>
    <name evidence="1" type="ORF">AVEN_2961_1</name>
</gene>
<organism evidence="1 2">
    <name type="scientific">Araneus ventricosus</name>
    <name type="common">Orbweaver spider</name>
    <name type="synonym">Epeira ventricosa</name>
    <dbReference type="NCBI Taxonomy" id="182803"/>
    <lineage>
        <taxon>Eukaryota</taxon>
        <taxon>Metazoa</taxon>
        <taxon>Ecdysozoa</taxon>
        <taxon>Arthropoda</taxon>
        <taxon>Chelicerata</taxon>
        <taxon>Arachnida</taxon>
        <taxon>Araneae</taxon>
        <taxon>Araneomorphae</taxon>
        <taxon>Entelegynae</taxon>
        <taxon>Araneoidea</taxon>
        <taxon>Araneidae</taxon>
        <taxon>Araneus</taxon>
    </lineage>
</organism>
<dbReference type="GO" id="GO:0003676">
    <property type="term" value="F:nucleic acid binding"/>
    <property type="evidence" value="ECO:0007669"/>
    <property type="project" value="InterPro"/>
</dbReference>
<reference evidence="1 2" key="1">
    <citation type="journal article" date="2019" name="Sci. Rep.">
        <title>Orb-weaving spider Araneus ventricosus genome elucidates the spidroin gene catalogue.</title>
        <authorList>
            <person name="Kono N."/>
            <person name="Nakamura H."/>
            <person name="Ohtoshi R."/>
            <person name="Moran D.A.P."/>
            <person name="Shinohara A."/>
            <person name="Yoshida Y."/>
            <person name="Fujiwara M."/>
            <person name="Mori M."/>
            <person name="Tomita M."/>
            <person name="Arakawa K."/>
        </authorList>
    </citation>
    <scope>NUCLEOTIDE SEQUENCE [LARGE SCALE GENOMIC DNA]</scope>
</reference>
<comment type="caution">
    <text evidence="1">The sequence shown here is derived from an EMBL/GenBank/DDBJ whole genome shotgun (WGS) entry which is preliminary data.</text>
</comment>
<dbReference type="InterPro" id="IPR036397">
    <property type="entry name" value="RNaseH_sf"/>
</dbReference>
<protein>
    <recommendedName>
        <fullName evidence="3">Tc1-like transposase DDE domain-containing protein</fullName>
    </recommendedName>
</protein>